<reference evidence="4 5" key="1">
    <citation type="submission" date="2018-12" db="EMBL/GenBank/DDBJ databases">
        <title>Complete genome sequence of Streptomyces ficellus NRRL8067, the producer of ficellomycin, feldamycin and nojirimycin.</title>
        <authorList>
            <person name="Zhang H."/>
            <person name="Yue R."/>
            <person name="Liu Y."/>
            <person name="Li M."/>
            <person name="Mu H."/>
            <person name="Zhang J."/>
        </authorList>
    </citation>
    <scope>NUCLEOTIDE SEQUENCE [LARGE SCALE GENOMIC DNA]</scope>
    <source>
        <strain evidence="4 5">NRRL 8067</strain>
    </source>
</reference>
<dbReference type="Proteomes" id="UP000422572">
    <property type="component" value="Chromosome"/>
</dbReference>
<keyword evidence="2" id="KW-0624">Polysaccharide degradation</keyword>
<organism evidence="4 5">
    <name type="scientific">Streptomyces ficellus</name>
    <dbReference type="NCBI Taxonomy" id="1977088"/>
    <lineage>
        <taxon>Bacteria</taxon>
        <taxon>Bacillati</taxon>
        <taxon>Actinomycetota</taxon>
        <taxon>Actinomycetes</taxon>
        <taxon>Kitasatosporales</taxon>
        <taxon>Streptomycetaceae</taxon>
        <taxon>Streptomyces</taxon>
    </lineage>
</organism>
<dbReference type="GO" id="GO:0016798">
    <property type="term" value="F:hydrolase activity, acting on glycosyl bonds"/>
    <property type="evidence" value="ECO:0007669"/>
    <property type="project" value="UniProtKB-KW"/>
</dbReference>
<evidence type="ECO:0000313" key="5">
    <source>
        <dbReference type="Proteomes" id="UP000422572"/>
    </source>
</evidence>
<dbReference type="PROSITE" id="PS50853">
    <property type="entry name" value="FN3"/>
    <property type="match status" value="1"/>
</dbReference>
<evidence type="ECO:0000256" key="1">
    <source>
        <dbReference type="ARBA" id="ARBA00023295"/>
    </source>
</evidence>
<accession>A0A6I6FK24</accession>
<sequence length="222" mass="23732">MTVTNAGGVFDDDTTQTFDFRRQVRLTHDNPTNTLTTSHCVANQTVGSLSVRVQLRNNEMVVEAPTLRLLEGSSCLTSDLDGSSEGIQQGMRPGGSLTGARLSARNSEAFSPDRASVTFNLRHATGSGVGAGRPAPVAGVVASRPDPADPSRVRVDWQDVVTDETHFQLRNSTLNTTVSVGPNTTSFTFTGQPAERQCYQVRAANSHGPSDWTPVSPTQECV</sequence>
<dbReference type="EMBL" id="CP034279">
    <property type="protein sequence ID" value="QGV77848.1"/>
    <property type="molecule type" value="Genomic_DNA"/>
</dbReference>
<dbReference type="InterPro" id="IPR013783">
    <property type="entry name" value="Ig-like_fold"/>
</dbReference>
<dbReference type="Gene3D" id="2.60.40.10">
    <property type="entry name" value="Immunoglobulins"/>
    <property type="match status" value="1"/>
</dbReference>
<keyword evidence="1" id="KW-0378">Hydrolase</keyword>
<evidence type="ECO:0000259" key="3">
    <source>
        <dbReference type="PROSITE" id="PS50853"/>
    </source>
</evidence>
<protein>
    <recommendedName>
        <fullName evidence="3">Fibronectin type-III domain-containing protein</fullName>
    </recommendedName>
</protein>
<dbReference type="KEGG" id="sfic:EIZ62_05995"/>
<dbReference type="AlphaFoldDB" id="A0A6I6FK24"/>
<proteinExistence type="predicted"/>
<feature type="domain" description="Fibronectin type-III" evidence="3">
    <location>
        <begin position="136"/>
        <end position="222"/>
    </location>
</feature>
<name>A0A6I6FK24_9ACTN</name>
<keyword evidence="2" id="KW-0119">Carbohydrate metabolism</keyword>
<keyword evidence="1" id="KW-0326">Glycosidase</keyword>
<dbReference type="InterPro" id="IPR036116">
    <property type="entry name" value="FN3_sf"/>
</dbReference>
<evidence type="ECO:0000313" key="4">
    <source>
        <dbReference type="EMBL" id="QGV77848.1"/>
    </source>
</evidence>
<dbReference type="GO" id="GO:0000272">
    <property type="term" value="P:polysaccharide catabolic process"/>
    <property type="evidence" value="ECO:0007669"/>
    <property type="project" value="UniProtKB-KW"/>
</dbReference>
<dbReference type="SUPFAM" id="SSF49265">
    <property type="entry name" value="Fibronectin type III"/>
    <property type="match status" value="1"/>
</dbReference>
<gene>
    <name evidence="4" type="ORF">EIZ62_05995</name>
</gene>
<dbReference type="InterPro" id="IPR003961">
    <property type="entry name" value="FN3_dom"/>
</dbReference>
<keyword evidence="5" id="KW-1185">Reference proteome</keyword>
<evidence type="ECO:0000256" key="2">
    <source>
        <dbReference type="ARBA" id="ARBA00023326"/>
    </source>
</evidence>